<feature type="region of interest" description="Disordered" evidence="7">
    <location>
        <begin position="307"/>
        <end position="327"/>
    </location>
</feature>
<evidence type="ECO:0000256" key="2">
    <source>
        <dbReference type="ARBA" id="ARBA00005896"/>
    </source>
</evidence>
<comment type="caution">
    <text evidence="9">The sequence shown here is derived from an EMBL/GenBank/DDBJ whole genome shotgun (WGS) entry which is preliminary data.</text>
</comment>
<evidence type="ECO:0000256" key="5">
    <source>
        <dbReference type="ARBA" id="ARBA00023002"/>
    </source>
</evidence>
<dbReference type="Pfam" id="PF02668">
    <property type="entry name" value="TauD"/>
    <property type="match status" value="1"/>
</dbReference>
<evidence type="ECO:0000259" key="8">
    <source>
        <dbReference type="Pfam" id="PF02668"/>
    </source>
</evidence>
<dbReference type="GO" id="GO:0005737">
    <property type="term" value="C:cytoplasm"/>
    <property type="evidence" value="ECO:0007669"/>
    <property type="project" value="TreeGrafter"/>
</dbReference>
<sequence length="327" mass="36507">MTAQLDTFTTDSIATRAVPLPDYDHIEVRKVGDHIGAQIGGVTIGADVPPAQVAEIKAALAAHQVIFFRGQHHADDADQRAFAALLGTLTKPHPTVAGDGDAVLLIDSDHSKANSWHTDVTFVDRIPSASLLRAVELPPYGGTTVWANTTRAYAQLHPALQALADRLWAVHSNLYDYAAEHDEKRLGGIDVKETAYREEFRHLEFETEHPVVRIHPVTGERTLFLGHFIQHFVGLTRDDSQDLFRLFQRHVTRLDNTVRWNWREGDLAVWDNQATQHYAVDDYDAREHRRLHRITLAGEVPVSIDGVRSSTRKGDASHYSPIASFAS</sequence>
<evidence type="ECO:0000313" key="10">
    <source>
        <dbReference type="Proteomes" id="UP000559182"/>
    </source>
</evidence>
<dbReference type="PANTHER" id="PTHR30468">
    <property type="entry name" value="ALPHA-KETOGLUTARATE-DEPENDENT SULFONATE DIOXYGENASE"/>
    <property type="match status" value="1"/>
</dbReference>
<evidence type="ECO:0000256" key="3">
    <source>
        <dbReference type="ARBA" id="ARBA00022723"/>
    </source>
</evidence>
<dbReference type="Proteomes" id="UP000559182">
    <property type="component" value="Unassembled WGS sequence"/>
</dbReference>
<dbReference type="SUPFAM" id="SSF51197">
    <property type="entry name" value="Clavaminate synthase-like"/>
    <property type="match status" value="1"/>
</dbReference>
<evidence type="ECO:0000256" key="1">
    <source>
        <dbReference type="ARBA" id="ARBA00001954"/>
    </source>
</evidence>
<evidence type="ECO:0000256" key="7">
    <source>
        <dbReference type="SAM" id="MobiDB-lite"/>
    </source>
</evidence>
<dbReference type="GO" id="GO:0046872">
    <property type="term" value="F:metal ion binding"/>
    <property type="evidence" value="ECO:0007669"/>
    <property type="project" value="UniProtKB-KW"/>
</dbReference>
<organism evidence="9 10">
    <name type="scientific">Flexivirga oryzae</name>
    <dbReference type="NCBI Taxonomy" id="1794944"/>
    <lineage>
        <taxon>Bacteria</taxon>
        <taxon>Bacillati</taxon>
        <taxon>Actinomycetota</taxon>
        <taxon>Actinomycetes</taxon>
        <taxon>Micrococcales</taxon>
        <taxon>Dermacoccaceae</taxon>
        <taxon>Flexivirga</taxon>
    </lineage>
</organism>
<evidence type="ECO:0000313" key="9">
    <source>
        <dbReference type="EMBL" id="MBB2890987.1"/>
    </source>
</evidence>
<accession>A0A839N0U1</accession>
<evidence type="ECO:0000256" key="6">
    <source>
        <dbReference type="ARBA" id="ARBA00023004"/>
    </source>
</evidence>
<feature type="domain" description="TauD/TfdA-like" evidence="8">
    <location>
        <begin position="28"/>
        <end position="295"/>
    </location>
</feature>
<gene>
    <name evidence="9" type="ORF">FHU39_000971</name>
</gene>
<keyword evidence="5 9" id="KW-0560">Oxidoreductase</keyword>
<reference evidence="9 10" key="1">
    <citation type="submission" date="2020-08" db="EMBL/GenBank/DDBJ databases">
        <title>Sequencing the genomes of 1000 actinobacteria strains.</title>
        <authorList>
            <person name="Klenk H.-P."/>
        </authorList>
    </citation>
    <scope>NUCLEOTIDE SEQUENCE [LARGE SCALE GENOMIC DNA]</scope>
    <source>
        <strain evidence="9 10">DSM 105369</strain>
    </source>
</reference>
<dbReference type="EMBL" id="JACHVQ010000001">
    <property type="protein sequence ID" value="MBB2890987.1"/>
    <property type="molecule type" value="Genomic_DNA"/>
</dbReference>
<keyword evidence="6" id="KW-0408">Iron</keyword>
<dbReference type="InterPro" id="IPR003819">
    <property type="entry name" value="TauD/TfdA-like"/>
</dbReference>
<dbReference type="InterPro" id="IPR042098">
    <property type="entry name" value="TauD-like_sf"/>
</dbReference>
<dbReference type="GO" id="GO:0000908">
    <property type="term" value="F:taurine dioxygenase activity"/>
    <property type="evidence" value="ECO:0007669"/>
    <property type="project" value="UniProtKB-EC"/>
</dbReference>
<comment type="cofactor">
    <cofactor evidence="1">
        <name>Fe(2+)</name>
        <dbReference type="ChEBI" id="CHEBI:29033"/>
    </cofactor>
</comment>
<dbReference type="PANTHER" id="PTHR30468:SF5">
    <property type="entry name" value="ALPHA-KETOGLUTARATE-DEPENDENT SULFATE ESTER DIOXYGENASE"/>
    <property type="match status" value="1"/>
</dbReference>
<dbReference type="AlphaFoldDB" id="A0A839N0U1"/>
<evidence type="ECO:0000256" key="4">
    <source>
        <dbReference type="ARBA" id="ARBA00022964"/>
    </source>
</evidence>
<keyword evidence="3" id="KW-0479">Metal-binding</keyword>
<dbReference type="Gene3D" id="3.60.130.10">
    <property type="entry name" value="Clavaminate synthase-like"/>
    <property type="match status" value="1"/>
</dbReference>
<name>A0A839N0U1_9MICO</name>
<keyword evidence="10" id="KW-1185">Reference proteome</keyword>
<proteinExistence type="inferred from homology"/>
<comment type="similarity">
    <text evidence="2">Belongs to the TfdA dioxygenase family.</text>
</comment>
<keyword evidence="4 9" id="KW-0223">Dioxygenase</keyword>
<protein>
    <submittedName>
        <fullName evidence="9">Taurine dioxygenase</fullName>
        <ecNumber evidence="9">1.14.11.17</ecNumber>
    </submittedName>
</protein>
<dbReference type="EC" id="1.14.11.17" evidence="9"/>
<dbReference type="InterPro" id="IPR051323">
    <property type="entry name" value="AtsK-like"/>
</dbReference>
<dbReference type="RefSeq" id="WP_183319312.1">
    <property type="nucleotide sequence ID" value="NZ_JACHVQ010000001.1"/>
</dbReference>